<reference evidence="1 2" key="2">
    <citation type="submission" date="2016-08" db="EMBL/GenBank/DDBJ databases">
        <title>Orenia metallireducens sp. nov. strain Z6, a Novel Metal-reducing Firmicute from the Deep Subsurface.</title>
        <authorList>
            <person name="Maxim B.I."/>
            <person name="Kenneth K."/>
            <person name="Flynn T.M."/>
            <person name="Oloughlin E.J."/>
            <person name="Locke R.A."/>
            <person name="Weber J.R."/>
            <person name="Egan S.M."/>
            <person name="Mackie R.I."/>
            <person name="Cann I.K."/>
        </authorList>
    </citation>
    <scope>NUCLEOTIDE SEQUENCE [LARGE SCALE GENOMIC DNA]</scope>
    <source>
        <strain evidence="1 2">Z6</strain>
    </source>
</reference>
<dbReference type="AlphaFoldDB" id="A0A1C0A722"/>
<organism evidence="1 2">
    <name type="scientific">Orenia metallireducens</name>
    <dbReference type="NCBI Taxonomy" id="1413210"/>
    <lineage>
        <taxon>Bacteria</taxon>
        <taxon>Bacillati</taxon>
        <taxon>Bacillota</taxon>
        <taxon>Clostridia</taxon>
        <taxon>Halanaerobiales</taxon>
        <taxon>Halobacteroidaceae</taxon>
        <taxon>Orenia</taxon>
    </lineage>
</organism>
<reference evidence="2" key="1">
    <citation type="submission" date="2016-07" db="EMBL/GenBank/DDBJ databases">
        <authorList>
            <person name="Florea S."/>
            <person name="Webb J.S."/>
            <person name="Jaromczyk J."/>
            <person name="Schardl C.L."/>
        </authorList>
    </citation>
    <scope>NUCLEOTIDE SEQUENCE [LARGE SCALE GENOMIC DNA]</scope>
    <source>
        <strain evidence="2">Z6</strain>
    </source>
</reference>
<accession>A0A1C0A722</accession>
<dbReference type="OrthoDB" id="2648199at2"/>
<comment type="caution">
    <text evidence="1">The sequence shown here is derived from an EMBL/GenBank/DDBJ whole genome shotgun (WGS) entry which is preliminary data.</text>
</comment>
<name>A0A1C0A722_9FIRM</name>
<protein>
    <submittedName>
        <fullName evidence="1">Uncharacterized protein</fullName>
    </submittedName>
</protein>
<dbReference type="RefSeq" id="WP_068717409.1">
    <property type="nucleotide sequence ID" value="NZ_LWDV01000009.1"/>
</dbReference>
<evidence type="ECO:0000313" key="1">
    <source>
        <dbReference type="EMBL" id="OCL26014.1"/>
    </source>
</evidence>
<sequence length="91" mass="10621">MKKRDKWIKIELNILNSNKKNKLICPECGANHIKYQYVGDEKTRIGYLAIWCANCLQGINISRVRVPENENLVSFDSEKISNIIPKFKLIR</sequence>
<proteinExistence type="predicted"/>
<keyword evidence="2" id="KW-1185">Reference proteome</keyword>
<dbReference type="EMBL" id="LWDV01000009">
    <property type="protein sequence ID" value="OCL26014.1"/>
    <property type="molecule type" value="Genomic_DNA"/>
</dbReference>
<dbReference type="Proteomes" id="UP000093514">
    <property type="component" value="Unassembled WGS sequence"/>
</dbReference>
<gene>
    <name evidence="1" type="ORF">U472_08295</name>
</gene>
<evidence type="ECO:0000313" key="2">
    <source>
        <dbReference type="Proteomes" id="UP000093514"/>
    </source>
</evidence>